<feature type="region of interest" description="Disordered" evidence="1">
    <location>
        <begin position="56"/>
        <end position="83"/>
    </location>
</feature>
<feature type="compositionally biased region" description="Polar residues" evidence="1">
    <location>
        <begin position="969"/>
        <end position="983"/>
    </location>
</feature>
<dbReference type="EMBL" id="HBNR01082516">
    <property type="protein sequence ID" value="CAE4659819.1"/>
    <property type="molecule type" value="Transcribed_RNA"/>
</dbReference>
<feature type="compositionally biased region" description="Polar residues" evidence="1">
    <location>
        <begin position="1016"/>
        <end position="1032"/>
    </location>
</feature>
<protein>
    <recommendedName>
        <fullName evidence="2">Guanylate cyclase domain-containing protein</fullName>
    </recommendedName>
</protein>
<dbReference type="SMART" id="SM00044">
    <property type="entry name" value="CYCc"/>
    <property type="match status" value="1"/>
</dbReference>
<reference evidence="3" key="1">
    <citation type="submission" date="2021-01" db="EMBL/GenBank/DDBJ databases">
        <authorList>
            <person name="Corre E."/>
            <person name="Pelletier E."/>
            <person name="Niang G."/>
            <person name="Scheremetjew M."/>
            <person name="Finn R."/>
            <person name="Kale V."/>
            <person name="Holt S."/>
            <person name="Cochrane G."/>
            <person name="Meng A."/>
            <person name="Brown T."/>
            <person name="Cohen L."/>
        </authorList>
    </citation>
    <scope>NUCLEOTIDE SEQUENCE</scope>
    <source>
        <strain evidence="3">CCMP3105</strain>
    </source>
</reference>
<dbReference type="Gene3D" id="3.30.70.1230">
    <property type="entry name" value="Nucleotide cyclase"/>
    <property type="match status" value="1"/>
</dbReference>
<feature type="compositionally biased region" description="Basic and acidic residues" evidence="1">
    <location>
        <begin position="56"/>
        <end position="66"/>
    </location>
</feature>
<evidence type="ECO:0000259" key="2">
    <source>
        <dbReference type="PROSITE" id="PS50125"/>
    </source>
</evidence>
<gene>
    <name evidence="3" type="ORF">AMON00008_LOCUS59056</name>
</gene>
<evidence type="ECO:0000256" key="1">
    <source>
        <dbReference type="SAM" id="MobiDB-lite"/>
    </source>
</evidence>
<dbReference type="CDD" id="cd07302">
    <property type="entry name" value="CHD"/>
    <property type="match status" value="1"/>
</dbReference>
<dbReference type="PROSITE" id="PS50125">
    <property type="entry name" value="GUANYLATE_CYCLASE_2"/>
    <property type="match status" value="1"/>
</dbReference>
<dbReference type="SUPFAM" id="SSF55073">
    <property type="entry name" value="Nucleotide cyclase"/>
    <property type="match status" value="1"/>
</dbReference>
<proteinExistence type="predicted"/>
<organism evidence="3">
    <name type="scientific">Alexandrium monilatum</name>
    <dbReference type="NCBI Taxonomy" id="311494"/>
    <lineage>
        <taxon>Eukaryota</taxon>
        <taxon>Sar</taxon>
        <taxon>Alveolata</taxon>
        <taxon>Dinophyceae</taxon>
        <taxon>Gonyaulacales</taxon>
        <taxon>Pyrocystaceae</taxon>
        <taxon>Alexandrium</taxon>
    </lineage>
</organism>
<accession>A0A7S4SYU9</accession>
<dbReference type="GO" id="GO:0009190">
    <property type="term" value="P:cyclic nucleotide biosynthetic process"/>
    <property type="evidence" value="ECO:0007669"/>
    <property type="project" value="InterPro"/>
</dbReference>
<feature type="region of interest" description="Disordered" evidence="1">
    <location>
        <begin position="964"/>
        <end position="1096"/>
    </location>
</feature>
<dbReference type="InterPro" id="IPR029787">
    <property type="entry name" value="Nucleotide_cyclase"/>
</dbReference>
<evidence type="ECO:0000313" key="3">
    <source>
        <dbReference type="EMBL" id="CAE4659819.1"/>
    </source>
</evidence>
<feature type="compositionally biased region" description="Polar residues" evidence="1">
    <location>
        <begin position="1047"/>
        <end position="1059"/>
    </location>
</feature>
<dbReference type="AlphaFoldDB" id="A0A7S4SYU9"/>
<dbReference type="Pfam" id="PF00211">
    <property type="entry name" value="Guanylate_cyc"/>
    <property type="match status" value="1"/>
</dbReference>
<dbReference type="GO" id="GO:0035556">
    <property type="term" value="P:intracellular signal transduction"/>
    <property type="evidence" value="ECO:0007669"/>
    <property type="project" value="InterPro"/>
</dbReference>
<dbReference type="InterPro" id="IPR001054">
    <property type="entry name" value="A/G_cyclase"/>
</dbReference>
<sequence length="1220" mass="131916">MAALDPNHLALDVRTQQPEQNSAVGCRLEERQVSMMEDVRGLMEWVRSTAVASEGERLSPLTDRENAWPAAPPNTRRTPLASTPCPSEQAAVSAIIAPVFSKGLDAREGVEPYCQFTFRRWVLCTIVMCVLMASASMFVALDRSTNLIRSEAIEHCERAMNVQKDYVDVLVDKNVTAASFKATLRSMSVMVEELVKKPAARGVAAVWGSMRASKHLNASWDGRTPKNRDSLAYRTWVEMSRQWDLTEGTWSSVNPRHAQEQNAKKASDALSVLYLSGEVAGCEVRRREFSCPAAGAALCTGGCIGWCTRLSVSKLDAPGSINGSTVLTHEDVEHGLWDRRHMASQETHNPLSVPSLNVQARQAAWAAASPGGAGAVPAEPLWSEVYMSERSLKLSFAWTAPIAPCGNYSCLEGAVAAEVSLPRVSVDCAMAWNNLSELLASPEYDFPIGTANSSLFVVHVDGASESESILGQLVGTSDTFPITRRVKAEFASQDVVQATARAVLAKFGAWNATELLHSEQLFTFRRSSALRGRFEECLPELHVPIGPNPQNIECWQVGTLVVELDKRTSWLLVASLPAGAFNRKAVQTAAVVMDRVQTLRNSSHSSVNQARMTGVGITFFIAAIGISLGFGLGCAVSEPLQRLGHLMHLLSDLDWGRHSAELSSLRAENQRAHIQDISELQNAFCSLVLGVQAFAKFVPGTVVTRVIRGDRRATRLHVDRRDVTVMFSSIGNFKAVSKELTDEGLLKVIGRYHTVMTRVAEHYEGAVTEILDDGLLVYFNTPDDVTHHAAKACEAALAQQKATELLNQELAEDGLPTLAIQIGIHTGNVLSGNIGTDRKMKFGCMGDSVNLASRLNGCCKFYGVSVICSGATFLELPKGIGLFCRKLDLVRVKGRREPTPIYEIVGREQRSETWTSLSASVRSASSMTSPGTIRKSFSEQVARVCSRSPAAVTSAAGFYAPGVRCLTPQGRSPNPRSRTTNPFHLSPMADAATPLEGIPSPFFAPSMLEGGAGTARTGSKPQPSQGDTSHVNSGIGEDECGYEGESGSHNRMGTRTLSGRLTKGSLRLPCLNSRGSLPLPKQGRRRSLGLPGLPGDNLPCDPSPGPDMFGRAASTSTGETGMIHHVSSLGGASPDDCCVTPEQRTHARRYEEALEMFQQARFTEACDAARALVEEHPGDVPTQMLYKRASLHVALDGAASGGLSEDQLRSWTGETRMDEK</sequence>
<name>A0A7S4SYU9_9DINO</name>
<dbReference type="InterPro" id="IPR050697">
    <property type="entry name" value="Adenylyl/Guanylyl_Cyclase_3/4"/>
</dbReference>
<feature type="domain" description="Guanylate cyclase" evidence="2">
    <location>
        <begin position="724"/>
        <end position="856"/>
    </location>
</feature>
<dbReference type="PANTHER" id="PTHR43081:SF1">
    <property type="entry name" value="ADENYLATE CYCLASE, TERMINAL-DIFFERENTIATION SPECIFIC"/>
    <property type="match status" value="1"/>
</dbReference>
<dbReference type="PANTHER" id="PTHR43081">
    <property type="entry name" value="ADENYLATE CYCLASE, TERMINAL-DIFFERENTIATION SPECIFIC-RELATED"/>
    <property type="match status" value="1"/>
</dbReference>